<evidence type="ECO:0000313" key="1">
    <source>
        <dbReference type="EMBL" id="MEM0575156.1"/>
    </source>
</evidence>
<evidence type="ECO:0000313" key="2">
    <source>
        <dbReference type="Proteomes" id="UP001468798"/>
    </source>
</evidence>
<reference evidence="1 2" key="1">
    <citation type="submission" date="2024-03" db="EMBL/GenBank/DDBJ databases">
        <title>Two novel species of the genus Flavobacterium exhibiting potentially degradation of complex polysaccharides.</title>
        <authorList>
            <person name="Lian X."/>
        </authorList>
    </citation>
    <scope>NUCLEOTIDE SEQUENCE [LARGE SCALE GENOMIC DNA]</scope>
    <source>
        <strain evidence="1 2">N6</strain>
    </source>
</reference>
<comment type="caution">
    <text evidence="1">The sequence shown here is derived from an EMBL/GenBank/DDBJ whole genome shotgun (WGS) entry which is preliminary data.</text>
</comment>
<name>A0ABU9NIK1_9FLAO</name>
<sequence>MKLKKKIKQLKAEIKALKKVVKSDSITLSDQSNPNKAVVLSYVDGVLATQEVTTEVVVTVDNITNSLNQ</sequence>
<dbReference type="RefSeq" id="WP_342690297.1">
    <property type="nucleotide sequence ID" value="NZ_JBCGDP010000001.1"/>
</dbReference>
<organism evidence="1 2">
    <name type="scientific">Flavobacterium polysaccharolyticum</name>
    <dbReference type="NCBI Taxonomy" id="3133148"/>
    <lineage>
        <taxon>Bacteria</taxon>
        <taxon>Pseudomonadati</taxon>
        <taxon>Bacteroidota</taxon>
        <taxon>Flavobacteriia</taxon>
        <taxon>Flavobacteriales</taxon>
        <taxon>Flavobacteriaceae</taxon>
        <taxon>Flavobacterium</taxon>
    </lineage>
</organism>
<accession>A0ABU9NIK1</accession>
<protein>
    <submittedName>
        <fullName evidence="1">Uncharacterized protein</fullName>
    </submittedName>
</protein>
<dbReference type="EMBL" id="JBCGDP010000001">
    <property type="protein sequence ID" value="MEM0575156.1"/>
    <property type="molecule type" value="Genomic_DNA"/>
</dbReference>
<proteinExistence type="predicted"/>
<gene>
    <name evidence="1" type="ORF">WFZ86_01495</name>
</gene>
<keyword evidence="2" id="KW-1185">Reference proteome</keyword>
<dbReference type="Proteomes" id="UP001468798">
    <property type="component" value="Unassembled WGS sequence"/>
</dbReference>